<gene>
    <name evidence="2" type="ORF">H4W29_005831</name>
</gene>
<feature type="compositionally biased region" description="Basic and acidic residues" evidence="1">
    <location>
        <begin position="48"/>
        <end position="61"/>
    </location>
</feature>
<dbReference type="EMBL" id="JADBEC010000002">
    <property type="protein sequence ID" value="MBE1508586.1"/>
    <property type="molecule type" value="Genomic_DNA"/>
</dbReference>
<evidence type="ECO:0000256" key="1">
    <source>
        <dbReference type="SAM" id="MobiDB-lite"/>
    </source>
</evidence>
<evidence type="ECO:0000313" key="2">
    <source>
        <dbReference type="EMBL" id="MBE1508586.1"/>
    </source>
</evidence>
<protein>
    <submittedName>
        <fullName evidence="2">Uncharacterized protein</fullName>
    </submittedName>
</protein>
<proteinExistence type="predicted"/>
<feature type="region of interest" description="Disordered" evidence="1">
    <location>
        <begin position="30"/>
        <end position="68"/>
    </location>
</feature>
<keyword evidence="3" id="KW-1185">Reference proteome</keyword>
<sequence length="68" mass="7789">MKVPWQVNSDRVLQFADIDSYKSFSIICHGSSSRDKDRLGLSEQPSEDQCRASHLSHEDGHTVLQMKR</sequence>
<comment type="caution">
    <text evidence="2">The sequence shown here is derived from an EMBL/GenBank/DDBJ whole genome shotgun (WGS) entry which is preliminary data.</text>
</comment>
<accession>A0ABR9IZC7</accession>
<dbReference type="Proteomes" id="UP000620262">
    <property type="component" value="Unassembled WGS sequence"/>
</dbReference>
<reference evidence="2 3" key="1">
    <citation type="submission" date="2020-10" db="EMBL/GenBank/DDBJ databases">
        <title>Sequencing the genomes of 1000 actinobacteria strains.</title>
        <authorList>
            <person name="Klenk H.-P."/>
        </authorList>
    </citation>
    <scope>NUCLEOTIDE SEQUENCE [LARGE SCALE GENOMIC DNA]</scope>
    <source>
        <strain evidence="2 3">DSM 7307</strain>
    </source>
</reference>
<organism evidence="2 3">
    <name type="scientific">Rhizobium viscosum</name>
    <name type="common">Arthrobacter viscosus</name>
    <dbReference type="NCBI Taxonomy" id="1673"/>
    <lineage>
        <taxon>Bacteria</taxon>
        <taxon>Pseudomonadati</taxon>
        <taxon>Pseudomonadota</taxon>
        <taxon>Alphaproteobacteria</taxon>
        <taxon>Hyphomicrobiales</taxon>
        <taxon>Rhizobiaceae</taxon>
        <taxon>Rhizobium/Agrobacterium group</taxon>
        <taxon>Rhizobium</taxon>
    </lineage>
</organism>
<name>A0ABR9IZC7_RHIVS</name>
<evidence type="ECO:0000313" key="3">
    <source>
        <dbReference type="Proteomes" id="UP000620262"/>
    </source>
</evidence>